<proteinExistence type="predicted"/>
<feature type="domain" description="Acyclic terpene utilisation N-terminal" evidence="1">
    <location>
        <begin position="11"/>
        <end position="213"/>
    </location>
</feature>
<sequence>MRSTSSPRRPIVIAGASGGATDKLRALQDLAQISYIDVIVGDWMSEANMTVRGIEWAEIKARKAAGRDETGVANAGQYLSNTQDAFDPYFLTQLEPALPHLAANATKLACNAGGSNPAGLAKAVRKVVEGLGLRLNVAWIEGDDVTDTVFGLQKQGESFPSLLDGKPLSEWDCEPICAQCYLGGTGIAYAFEHGADIVICGRIADASACVGACGMVGIETNTWMSLLGH</sequence>
<dbReference type="PANTHER" id="PTHR47585">
    <property type="match status" value="1"/>
</dbReference>
<dbReference type="VEuPathDB" id="FungiDB:JI435_154030"/>
<keyword evidence="3" id="KW-1185">Reference proteome</keyword>
<protein>
    <recommendedName>
        <fullName evidence="1">Acyclic terpene utilisation N-terminal domain-containing protein</fullName>
    </recommendedName>
</protein>
<name>A0A7U2I5V1_PHANO</name>
<dbReference type="Pfam" id="PF07287">
    <property type="entry name" value="AtuA"/>
    <property type="match status" value="1"/>
</dbReference>
<dbReference type="PANTHER" id="PTHR47585:SF2">
    <property type="entry name" value="DUF1446 DOMAIN PROTEIN (AFU_ORTHOLOGUE AFUA_6G11420)"/>
    <property type="match status" value="1"/>
</dbReference>
<reference evidence="3" key="1">
    <citation type="journal article" date="2021" name="BMC Genomics">
        <title>Chromosome-level genome assembly and manually-curated proteome of model necrotroph Parastagonospora nodorum Sn15 reveals a genome-wide trove of candidate effector homologs, and redundancy of virulence-related functions within an accessory chromosome.</title>
        <authorList>
            <person name="Bertazzoni S."/>
            <person name="Jones D.A.B."/>
            <person name="Phan H.T."/>
            <person name="Tan K.-C."/>
            <person name="Hane J.K."/>
        </authorList>
    </citation>
    <scope>NUCLEOTIDE SEQUENCE [LARGE SCALE GENOMIC DNA]</scope>
    <source>
        <strain evidence="3">SN15 / ATCC MYA-4574 / FGSC 10173)</strain>
    </source>
</reference>
<evidence type="ECO:0000313" key="2">
    <source>
        <dbReference type="EMBL" id="QRD00997.1"/>
    </source>
</evidence>
<accession>A0A7U2I5V1</accession>
<evidence type="ECO:0000259" key="1">
    <source>
        <dbReference type="Pfam" id="PF07287"/>
    </source>
</evidence>
<organism evidence="2 3">
    <name type="scientific">Phaeosphaeria nodorum (strain SN15 / ATCC MYA-4574 / FGSC 10173)</name>
    <name type="common">Glume blotch fungus</name>
    <name type="synonym">Parastagonospora nodorum</name>
    <dbReference type="NCBI Taxonomy" id="321614"/>
    <lineage>
        <taxon>Eukaryota</taxon>
        <taxon>Fungi</taxon>
        <taxon>Dikarya</taxon>
        <taxon>Ascomycota</taxon>
        <taxon>Pezizomycotina</taxon>
        <taxon>Dothideomycetes</taxon>
        <taxon>Pleosporomycetidae</taxon>
        <taxon>Pleosporales</taxon>
        <taxon>Pleosporineae</taxon>
        <taxon>Phaeosphaeriaceae</taxon>
        <taxon>Parastagonospora</taxon>
    </lineage>
</organism>
<dbReference type="OrthoDB" id="10265871at2759"/>
<dbReference type="Proteomes" id="UP000663193">
    <property type="component" value="Chromosome 11"/>
</dbReference>
<dbReference type="EMBL" id="CP069033">
    <property type="protein sequence ID" value="QRD00997.1"/>
    <property type="molecule type" value="Genomic_DNA"/>
</dbReference>
<gene>
    <name evidence="2" type="ORF">JI435_154030</name>
</gene>
<evidence type="ECO:0000313" key="3">
    <source>
        <dbReference type="Proteomes" id="UP000663193"/>
    </source>
</evidence>
<dbReference type="InterPro" id="IPR010839">
    <property type="entry name" value="AtuA_N"/>
</dbReference>
<dbReference type="AlphaFoldDB" id="A0A7U2I5V1"/>